<reference evidence="1" key="1">
    <citation type="submission" date="2021-06" db="EMBL/GenBank/DDBJ databases">
        <title>Parelaphostrongylus tenuis whole genome reference sequence.</title>
        <authorList>
            <person name="Garwood T.J."/>
            <person name="Larsen P.A."/>
            <person name="Fountain-Jones N.M."/>
            <person name="Garbe J.R."/>
            <person name="Macchietto M.G."/>
            <person name="Kania S.A."/>
            <person name="Gerhold R.W."/>
            <person name="Richards J.E."/>
            <person name="Wolf T.M."/>
        </authorList>
    </citation>
    <scope>NUCLEOTIDE SEQUENCE</scope>
    <source>
        <strain evidence="1">MNPRO001-30</strain>
        <tissue evidence="1">Meninges</tissue>
    </source>
</reference>
<keyword evidence="2" id="KW-1185">Reference proteome</keyword>
<gene>
    <name evidence="1" type="ORF">KIN20_007148</name>
</gene>
<accession>A0AAD5M2X1</accession>
<comment type="caution">
    <text evidence="1">The sequence shown here is derived from an EMBL/GenBank/DDBJ whole genome shotgun (WGS) entry which is preliminary data.</text>
</comment>
<proteinExistence type="predicted"/>
<dbReference type="EMBL" id="JAHQIW010001022">
    <property type="protein sequence ID" value="KAJ1351180.1"/>
    <property type="molecule type" value="Genomic_DNA"/>
</dbReference>
<dbReference type="Proteomes" id="UP001196413">
    <property type="component" value="Unassembled WGS sequence"/>
</dbReference>
<sequence length="50" mass="5608">MPTRKTIHLALRVVSPLFQLSKSLKANMMLSLPQRQMLLGRGMSAQLAKD</sequence>
<protein>
    <submittedName>
        <fullName evidence="1">Uncharacterized protein</fullName>
    </submittedName>
</protein>
<name>A0AAD5M2X1_PARTN</name>
<evidence type="ECO:0000313" key="2">
    <source>
        <dbReference type="Proteomes" id="UP001196413"/>
    </source>
</evidence>
<dbReference type="AlphaFoldDB" id="A0AAD5M2X1"/>
<organism evidence="1 2">
    <name type="scientific">Parelaphostrongylus tenuis</name>
    <name type="common">Meningeal worm</name>
    <dbReference type="NCBI Taxonomy" id="148309"/>
    <lineage>
        <taxon>Eukaryota</taxon>
        <taxon>Metazoa</taxon>
        <taxon>Ecdysozoa</taxon>
        <taxon>Nematoda</taxon>
        <taxon>Chromadorea</taxon>
        <taxon>Rhabditida</taxon>
        <taxon>Rhabditina</taxon>
        <taxon>Rhabditomorpha</taxon>
        <taxon>Strongyloidea</taxon>
        <taxon>Metastrongylidae</taxon>
        <taxon>Parelaphostrongylus</taxon>
    </lineage>
</organism>
<evidence type="ECO:0000313" key="1">
    <source>
        <dbReference type="EMBL" id="KAJ1351180.1"/>
    </source>
</evidence>